<organism evidence="2 3">
    <name type="scientific">Eisenbergiella porci</name>
    <dbReference type="NCBI Taxonomy" id="2652274"/>
    <lineage>
        <taxon>Bacteria</taxon>
        <taxon>Bacillati</taxon>
        <taxon>Bacillota</taxon>
        <taxon>Clostridia</taxon>
        <taxon>Lachnospirales</taxon>
        <taxon>Lachnospiraceae</taxon>
        <taxon>Eisenbergiella</taxon>
    </lineage>
</organism>
<dbReference type="GO" id="GO:0005198">
    <property type="term" value="F:structural molecule activity"/>
    <property type="evidence" value="ECO:0007669"/>
    <property type="project" value="InterPro"/>
</dbReference>
<dbReference type="RefSeq" id="WP_154467612.1">
    <property type="nucleotide sequence ID" value="NZ_VUMI01000061.1"/>
</dbReference>
<dbReference type="GeneID" id="86056162"/>
<name>A0A6N7WNC0_9FIRM</name>
<feature type="coiled-coil region" evidence="1">
    <location>
        <begin position="67"/>
        <end position="109"/>
    </location>
</feature>
<dbReference type="Proteomes" id="UP000436047">
    <property type="component" value="Unassembled WGS sequence"/>
</dbReference>
<sequence length="441" mass="50499">MLTPDFLLRIVDAAEEAADKLNTYLVQRVSKRILTLFDKEKEVELIPASISDVRKMREAGMLTDEVQRTLKEHMLELQEEIDRAFEAAANEIERDNDRFTEKILRAENIDVGALKPHTGRYKPIKELSLTKKEITLLKRAYEKTNGTLYNLTGTTADSCQKEYIRACDEAYWKVTHGVSIHTAVADAIDQCAQYGAVVTYPSGHKDKIEVAVARAVRTGANQAAGDISLTRCAELGVSQVIVSSHLGARYTDKDEPANHMSWQGKVYDIDWHNDALRKYSVTPQDDRDNAGKFGFLEKIRYLFSPKKNRSAGDFVKMTGYGTGAGLCGWNCRHSFGPYYKGISTNNTEQFADDKNKRRYDLEQKQRAAERNLRELRRRMNAFKYAAAEAKGDEVKQELKVRYQNMRKEYLKKMDAYDEFCDKNKLKTRKERLKIADNKRSI</sequence>
<comment type="caution">
    <text evidence="2">The sequence shown here is derived from an EMBL/GenBank/DDBJ whole genome shotgun (WGS) entry which is preliminary data.</text>
</comment>
<dbReference type="InterPro" id="IPR009319">
    <property type="entry name" value="Phage_A118_VSP1"/>
</dbReference>
<evidence type="ECO:0008006" key="4">
    <source>
        <dbReference type="Google" id="ProtNLM"/>
    </source>
</evidence>
<evidence type="ECO:0000313" key="3">
    <source>
        <dbReference type="Proteomes" id="UP000436047"/>
    </source>
</evidence>
<evidence type="ECO:0000256" key="1">
    <source>
        <dbReference type="SAM" id="Coils"/>
    </source>
</evidence>
<dbReference type="EMBL" id="VUMI01000061">
    <property type="protein sequence ID" value="MSS91275.1"/>
    <property type="molecule type" value="Genomic_DNA"/>
</dbReference>
<feature type="coiled-coil region" evidence="1">
    <location>
        <begin position="358"/>
        <end position="385"/>
    </location>
</feature>
<accession>A0A6N7WNC0</accession>
<dbReference type="AlphaFoldDB" id="A0A6N7WNC0"/>
<keyword evidence="1" id="KW-0175">Coiled coil</keyword>
<proteinExistence type="predicted"/>
<gene>
    <name evidence="2" type="ORF">FYJ45_24480</name>
</gene>
<reference evidence="2 3" key="1">
    <citation type="submission" date="2019-08" db="EMBL/GenBank/DDBJ databases">
        <title>In-depth cultivation of the pig gut microbiome towards novel bacterial diversity and tailored functional studies.</title>
        <authorList>
            <person name="Wylensek D."/>
            <person name="Hitch T.C.A."/>
            <person name="Clavel T."/>
        </authorList>
    </citation>
    <scope>NUCLEOTIDE SEQUENCE [LARGE SCALE GENOMIC DNA]</scope>
    <source>
        <strain evidence="2 3">WCA-389-WT-23B</strain>
    </source>
</reference>
<dbReference type="Pfam" id="PF06152">
    <property type="entry name" value="Phage_min_cap2"/>
    <property type="match status" value="1"/>
</dbReference>
<evidence type="ECO:0000313" key="2">
    <source>
        <dbReference type="EMBL" id="MSS91275.1"/>
    </source>
</evidence>
<protein>
    <recommendedName>
        <fullName evidence="4">Phage capsid protein</fullName>
    </recommendedName>
</protein>
<keyword evidence="3" id="KW-1185">Reference proteome</keyword>